<comment type="caution">
    <text evidence="1">The sequence shown here is derived from an EMBL/GenBank/DDBJ whole genome shotgun (WGS) entry which is preliminary data.</text>
</comment>
<dbReference type="Proteomes" id="UP000473887">
    <property type="component" value="Unassembled WGS sequence"/>
</dbReference>
<accession>A0A846I5W0</accession>
<evidence type="ECO:0000313" key="1">
    <source>
        <dbReference type="EMBL" id="NEZ93714.1"/>
    </source>
</evidence>
<dbReference type="EMBL" id="SGKC01000048">
    <property type="protein sequence ID" value="NEZ93714.1"/>
    <property type="molecule type" value="Genomic_DNA"/>
</dbReference>
<reference evidence="1 2" key="1">
    <citation type="submission" date="2019-02" db="EMBL/GenBank/DDBJ databases">
        <title>Genome sequencing of Clostridium botulinum clinical isolates.</title>
        <authorList>
            <person name="Brunt J."/>
            <person name="Van Vliet A.H.M."/>
            <person name="Stringer S.C."/>
            <person name="Grant K.A."/>
            <person name="Carter A.C."/>
            <person name="Peck M.W."/>
        </authorList>
    </citation>
    <scope>NUCLEOTIDE SEQUENCE [LARGE SCALE GENOMIC DNA]</scope>
    <source>
        <strain evidence="1 2">H142660711</strain>
    </source>
</reference>
<sequence length="124" mass="14300">MDIKQCVICGRSNSEAHHIIYRSECRALIKCKRNLVYLCEAHHRGTYGVHGKCGKELNRKLKLEFQEWLEETLNKDFYGMEEIKDRLGISTNAVKSLSKLIKQKNSVFAREDIIIACMGGKRVL</sequence>
<name>A0A846I5W0_CLOBO</name>
<protein>
    <submittedName>
        <fullName evidence="1">Uncharacterized protein</fullName>
    </submittedName>
</protein>
<organism evidence="1 2">
    <name type="scientific">Clostridium botulinum</name>
    <dbReference type="NCBI Taxonomy" id="1491"/>
    <lineage>
        <taxon>Bacteria</taxon>
        <taxon>Bacillati</taxon>
        <taxon>Bacillota</taxon>
        <taxon>Clostridia</taxon>
        <taxon>Eubacteriales</taxon>
        <taxon>Clostridiaceae</taxon>
        <taxon>Clostridium</taxon>
    </lineage>
</organism>
<evidence type="ECO:0000313" key="2">
    <source>
        <dbReference type="Proteomes" id="UP000473887"/>
    </source>
</evidence>
<proteinExistence type="predicted"/>
<dbReference type="AlphaFoldDB" id="A0A846I5W0"/>
<gene>
    <name evidence="1" type="ORF">EXM69_17645</name>
</gene>